<organism evidence="1">
    <name type="scientific">marine sediment metagenome</name>
    <dbReference type="NCBI Taxonomy" id="412755"/>
    <lineage>
        <taxon>unclassified sequences</taxon>
        <taxon>metagenomes</taxon>
        <taxon>ecological metagenomes</taxon>
    </lineage>
</organism>
<accession>A0A0F9SLN9</accession>
<gene>
    <name evidence="1" type="ORF">LCGC14_0836650</name>
</gene>
<protein>
    <submittedName>
        <fullName evidence="1">Uncharacterized protein</fullName>
    </submittedName>
</protein>
<sequence>MAGLIEQMFRRFTARQPHFFDGLSKAAKQKLAEVENKYAQLTVTGPEGGVLYFQYKGQRLQMLDQAPPIPYEKLDKFLVDGDLLNYPSGDEVLLDVIDGSLSPRAALSHKYFRANTDKIIYDSEEFSQIFERFLSEMKLVLGEKRAG</sequence>
<reference evidence="1" key="1">
    <citation type="journal article" date="2015" name="Nature">
        <title>Complex archaea that bridge the gap between prokaryotes and eukaryotes.</title>
        <authorList>
            <person name="Spang A."/>
            <person name="Saw J.H."/>
            <person name="Jorgensen S.L."/>
            <person name="Zaremba-Niedzwiedzka K."/>
            <person name="Martijn J."/>
            <person name="Lind A.E."/>
            <person name="van Eijk R."/>
            <person name="Schleper C."/>
            <person name="Guy L."/>
            <person name="Ettema T.J."/>
        </authorList>
    </citation>
    <scope>NUCLEOTIDE SEQUENCE</scope>
</reference>
<name>A0A0F9SLN9_9ZZZZ</name>
<evidence type="ECO:0000313" key="1">
    <source>
        <dbReference type="EMBL" id="KKN30188.1"/>
    </source>
</evidence>
<dbReference type="AlphaFoldDB" id="A0A0F9SLN9"/>
<comment type="caution">
    <text evidence="1">The sequence shown here is derived from an EMBL/GenBank/DDBJ whole genome shotgun (WGS) entry which is preliminary data.</text>
</comment>
<dbReference type="EMBL" id="LAZR01002428">
    <property type="protein sequence ID" value="KKN30188.1"/>
    <property type="molecule type" value="Genomic_DNA"/>
</dbReference>
<proteinExistence type="predicted"/>